<dbReference type="Proteomes" id="UP000282574">
    <property type="component" value="Unassembled WGS sequence"/>
</dbReference>
<proteinExistence type="inferred from homology"/>
<evidence type="ECO:0000256" key="6">
    <source>
        <dbReference type="ARBA" id="ARBA00034754"/>
    </source>
</evidence>
<dbReference type="AlphaFoldDB" id="A0AB37UCB5"/>
<keyword evidence="2" id="KW-0808">Transferase</keyword>
<protein>
    <recommendedName>
        <fullName evidence="1">DNA-directed DNA polymerase</fullName>
        <ecNumber evidence="1">2.7.7.7</ecNumber>
    </recommendedName>
</protein>
<evidence type="ECO:0000313" key="9">
    <source>
        <dbReference type="EMBL" id="RUT05430.1"/>
    </source>
</evidence>
<dbReference type="Pfam" id="PF21694">
    <property type="entry name" value="DNA_pol3_delta_C"/>
    <property type="match status" value="1"/>
</dbReference>
<dbReference type="EC" id="2.7.7.7" evidence="1"/>
<dbReference type="InterPro" id="IPR048466">
    <property type="entry name" value="DNA_pol3_delta-like_C"/>
</dbReference>
<sequence>MIKQARNLAKETGIEFAPDAYRVLIEAVGNNTRLLVTQLEKLKVYANGVTINADTVRELVTNNATNSLQLASAIRTGNVSLAFKLVEDLIASNEPALKIAATLTTAFRTWLVIKLCLAANWQDDSAIAFLAEIKNPKRLYFLRQEVASIPASNLQKALSVLLELELMLKNGWDEKTTLQTQIVKICA</sequence>
<dbReference type="RefSeq" id="WP_241994375.1">
    <property type="nucleotide sequence ID" value="NZ_JAVKZF010000001.1"/>
</dbReference>
<dbReference type="Gene3D" id="1.20.272.10">
    <property type="match status" value="1"/>
</dbReference>
<dbReference type="InterPro" id="IPR005790">
    <property type="entry name" value="DNA_polIII_delta"/>
</dbReference>
<dbReference type="GO" id="GO:0009360">
    <property type="term" value="C:DNA polymerase III complex"/>
    <property type="evidence" value="ECO:0007669"/>
    <property type="project" value="TreeGrafter"/>
</dbReference>
<comment type="catalytic activity">
    <reaction evidence="7">
        <text>DNA(n) + a 2'-deoxyribonucleoside 5'-triphosphate = DNA(n+1) + diphosphate</text>
        <dbReference type="Rhea" id="RHEA:22508"/>
        <dbReference type="Rhea" id="RHEA-COMP:17339"/>
        <dbReference type="Rhea" id="RHEA-COMP:17340"/>
        <dbReference type="ChEBI" id="CHEBI:33019"/>
        <dbReference type="ChEBI" id="CHEBI:61560"/>
        <dbReference type="ChEBI" id="CHEBI:173112"/>
        <dbReference type="EC" id="2.7.7.7"/>
    </reaction>
</comment>
<accession>A0AB37UCB5</accession>
<organism evidence="9 10">
    <name type="scientific">Chroococcidiopsis cubana SAG 39.79</name>
    <dbReference type="NCBI Taxonomy" id="388085"/>
    <lineage>
        <taxon>Bacteria</taxon>
        <taxon>Bacillati</taxon>
        <taxon>Cyanobacteriota</taxon>
        <taxon>Cyanophyceae</taxon>
        <taxon>Chroococcidiopsidales</taxon>
        <taxon>Chroococcidiopsidaceae</taxon>
        <taxon>Chroococcidiopsis</taxon>
    </lineage>
</organism>
<keyword evidence="3" id="KW-0548">Nucleotidyltransferase</keyword>
<keyword evidence="5" id="KW-0239">DNA-directed DNA polymerase</keyword>
<evidence type="ECO:0000259" key="8">
    <source>
        <dbReference type="Pfam" id="PF21694"/>
    </source>
</evidence>
<dbReference type="NCBIfam" id="TIGR01128">
    <property type="entry name" value="holA"/>
    <property type="match status" value="1"/>
</dbReference>
<dbReference type="PANTHER" id="PTHR34388:SF1">
    <property type="entry name" value="DNA POLYMERASE III SUBUNIT DELTA"/>
    <property type="match status" value="1"/>
</dbReference>
<evidence type="ECO:0000313" key="10">
    <source>
        <dbReference type="Proteomes" id="UP000282574"/>
    </source>
</evidence>
<dbReference type="SUPFAM" id="SSF52540">
    <property type="entry name" value="P-loop containing nucleoside triphosphate hydrolases"/>
    <property type="match status" value="1"/>
</dbReference>
<gene>
    <name evidence="9" type="ORF">DSM107010_55080</name>
</gene>
<keyword evidence="4" id="KW-0235">DNA replication</keyword>
<keyword evidence="10" id="KW-1185">Reference proteome</keyword>
<name>A0AB37UCB5_9CYAN</name>
<reference evidence="9 10" key="1">
    <citation type="journal article" date="2019" name="Genome Biol. Evol.">
        <title>Day and night: Metabolic profiles and evolutionary relationships of six axenic non-marine cyanobacteria.</title>
        <authorList>
            <person name="Will S.E."/>
            <person name="Henke P."/>
            <person name="Boedeker C."/>
            <person name="Huang S."/>
            <person name="Brinkmann H."/>
            <person name="Rohde M."/>
            <person name="Jarek M."/>
            <person name="Friedl T."/>
            <person name="Seufert S."/>
            <person name="Schumacher M."/>
            <person name="Overmann J."/>
            <person name="Neumann-Schaal M."/>
            <person name="Petersen J."/>
        </authorList>
    </citation>
    <scope>NUCLEOTIDE SEQUENCE [LARGE SCALE GENOMIC DNA]</scope>
    <source>
        <strain evidence="9 10">SAG 39.79</strain>
    </source>
</reference>
<feature type="domain" description="DNA polymerase III delta subunit-like C-terminal" evidence="8">
    <location>
        <begin position="66"/>
        <end position="179"/>
    </location>
</feature>
<dbReference type="PANTHER" id="PTHR34388">
    <property type="entry name" value="DNA POLYMERASE III SUBUNIT DELTA"/>
    <property type="match status" value="1"/>
</dbReference>
<dbReference type="SUPFAM" id="SSF48019">
    <property type="entry name" value="post-AAA+ oligomerization domain-like"/>
    <property type="match status" value="1"/>
</dbReference>
<dbReference type="GO" id="GO:0003677">
    <property type="term" value="F:DNA binding"/>
    <property type="evidence" value="ECO:0007669"/>
    <property type="project" value="InterPro"/>
</dbReference>
<dbReference type="GO" id="GO:0006261">
    <property type="term" value="P:DNA-templated DNA replication"/>
    <property type="evidence" value="ECO:0007669"/>
    <property type="project" value="TreeGrafter"/>
</dbReference>
<evidence type="ECO:0000256" key="1">
    <source>
        <dbReference type="ARBA" id="ARBA00012417"/>
    </source>
</evidence>
<evidence type="ECO:0000256" key="2">
    <source>
        <dbReference type="ARBA" id="ARBA00022679"/>
    </source>
</evidence>
<dbReference type="InterPro" id="IPR027417">
    <property type="entry name" value="P-loop_NTPase"/>
</dbReference>
<evidence type="ECO:0000256" key="7">
    <source>
        <dbReference type="ARBA" id="ARBA00049244"/>
    </source>
</evidence>
<evidence type="ECO:0000256" key="5">
    <source>
        <dbReference type="ARBA" id="ARBA00022932"/>
    </source>
</evidence>
<comment type="caution">
    <text evidence="9">The sequence shown here is derived from an EMBL/GenBank/DDBJ whole genome shotgun (WGS) entry which is preliminary data.</text>
</comment>
<comment type="similarity">
    <text evidence="6">Belongs to the DNA polymerase HolA subunit family.</text>
</comment>
<evidence type="ECO:0000256" key="3">
    <source>
        <dbReference type="ARBA" id="ARBA00022695"/>
    </source>
</evidence>
<dbReference type="Gene3D" id="1.10.8.60">
    <property type="match status" value="1"/>
</dbReference>
<evidence type="ECO:0000256" key="4">
    <source>
        <dbReference type="ARBA" id="ARBA00022705"/>
    </source>
</evidence>
<dbReference type="GO" id="GO:0003887">
    <property type="term" value="F:DNA-directed DNA polymerase activity"/>
    <property type="evidence" value="ECO:0007669"/>
    <property type="project" value="UniProtKB-KW"/>
</dbReference>
<dbReference type="InterPro" id="IPR008921">
    <property type="entry name" value="DNA_pol3_clamp-load_cplx_C"/>
</dbReference>
<dbReference type="EMBL" id="RSCK01000076">
    <property type="protein sequence ID" value="RUT05430.1"/>
    <property type="molecule type" value="Genomic_DNA"/>
</dbReference>